<dbReference type="GO" id="GO:0030170">
    <property type="term" value="F:pyridoxal phosphate binding"/>
    <property type="evidence" value="ECO:0007669"/>
    <property type="project" value="InterPro"/>
</dbReference>
<dbReference type="GO" id="GO:0042802">
    <property type="term" value="F:identical protein binding"/>
    <property type="evidence" value="ECO:0007669"/>
    <property type="project" value="TreeGrafter"/>
</dbReference>
<protein>
    <submittedName>
        <fullName evidence="7">Aminotransferase</fullName>
    </submittedName>
</protein>
<name>A0A918YT15_9ACTN</name>
<dbReference type="InterPro" id="IPR015424">
    <property type="entry name" value="PyrdxlP-dep_Trfase"/>
</dbReference>
<evidence type="ECO:0000256" key="5">
    <source>
        <dbReference type="RuleBase" id="RU003560"/>
    </source>
</evidence>
<dbReference type="CDD" id="cd00610">
    <property type="entry name" value="OAT_like"/>
    <property type="match status" value="1"/>
</dbReference>
<dbReference type="PANTHER" id="PTHR11986">
    <property type="entry name" value="AMINOTRANSFERASE CLASS III"/>
    <property type="match status" value="1"/>
</dbReference>
<sequence>MSDEFATTDPAAVAQTYRRHISRGRARLAEVTGGLVEVASKGVHVWDASGRRYIDCGGYGVFLLGHQHPKVVQAVTAQLRRHALATRILLEPVAARAAEVLAGVAPAGLEYVHFVNSGAEATEAAIKLARAHGKRHLISAAGGYHGKTMGALSLTARELYQAPFRPLVPDVRHVPYGDAGALEQALADTPDACVVLEPVQGENGVVVPPPGYLTAVRRACREHGALFVLDEVQTGLGRLGTWWGADREGVTPDVLLVGKNLSGGVIPVAAMLATPQAYAPFNRDPFIHTSTFAGSPVACAAAAAAVETIAAEGLVERAARVGTRLRDDLTAMLHEICPHLVRDVRGAGLLIAVELVDEGVAGDLVMELMDCGVLVNHSLNAHRVLRLTPPAVIGRNDLAALLDAVHRAARAVAVRHPGSPAPDQSQQEQEPVERTA</sequence>
<dbReference type="InterPro" id="IPR015422">
    <property type="entry name" value="PyrdxlP-dep_Trfase_small"/>
</dbReference>
<reference evidence="7" key="2">
    <citation type="submission" date="2020-09" db="EMBL/GenBank/DDBJ databases">
        <authorList>
            <person name="Sun Q."/>
            <person name="Ohkuma M."/>
        </authorList>
    </citation>
    <scope>NUCLEOTIDE SEQUENCE</scope>
    <source>
        <strain evidence="7">JCM 4714</strain>
    </source>
</reference>
<organism evidence="7 8">
    <name type="scientific">Streptomyces alanosinicus</name>
    <dbReference type="NCBI Taxonomy" id="68171"/>
    <lineage>
        <taxon>Bacteria</taxon>
        <taxon>Bacillati</taxon>
        <taxon>Actinomycetota</taxon>
        <taxon>Actinomycetes</taxon>
        <taxon>Kitasatosporales</taxon>
        <taxon>Streptomycetaceae</taxon>
        <taxon>Streptomyces</taxon>
    </lineage>
</organism>
<evidence type="ECO:0000256" key="2">
    <source>
        <dbReference type="ARBA" id="ARBA00022576"/>
    </source>
</evidence>
<dbReference type="RefSeq" id="WP_189959408.1">
    <property type="nucleotide sequence ID" value="NZ_BMVG01000063.1"/>
</dbReference>
<dbReference type="InterPro" id="IPR005814">
    <property type="entry name" value="Aminotrans_3"/>
</dbReference>
<gene>
    <name evidence="7" type="ORF">GCM10010339_90360</name>
</gene>
<evidence type="ECO:0000256" key="3">
    <source>
        <dbReference type="ARBA" id="ARBA00022679"/>
    </source>
</evidence>
<dbReference type="AlphaFoldDB" id="A0A918YT15"/>
<keyword evidence="8" id="KW-1185">Reference proteome</keyword>
<evidence type="ECO:0000256" key="1">
    <source>
        <dbReference type="ARBA" id="ARBA00001933"/>
    </source>
</evidence>
<evidence type="ECO:0000313" key="8">
    <source>
        <dbReference type="Proteomes" id="UP000655443"/>
    </source>
</evidence>
<comment type="similarity">
    <text evidence="5">Belongs to the class-III pyridoxal-phosphate-dependent aminotransferase family.</text>
</comment>
<feature type="region of interest" description="Disordered" evidence="6">
    <location>
        <begin position="413"/>
        <end position="436"/>
    </location>
</feature>
<dbReference type="Gene3D" id="3.90.1150.10">
    <property type="entry name" value="Aspartate Aminotransferase, domain 1"/>
    <property type="match status" value="1"/>
</dbReference>
<keyword evidence="2 7" id="KW-0032">Aminotransferase</keyword>
<dbReference type="InterPro" id="IPR050103">
    <property type="entry name" value="Class-III_PLP-dep_AT"/>
</dbReference>
<dbReference type="PROSITE" id="PS00600">
    <property type="entry name" value="AA_TRANSFER_CLASS_3"/>
    <property type="match status" value="1"/>
</dbReference>
<evidence type="ECO:0000313" key="7">
    <source>
        <dbReference type="EMBL" id="GHE15482.1"/>
    </source>
</evidence>
<dbReference type="Gene3D" id="3.40.640.10">
    <property type="entry name" value="Type I PLP-dependent aspartate aminotransferase-like (Major domain)"/>
    <property type="match status" value="1"/>
</dbReference>
<comment type="cofactor">
    <cofactor evidence="1">
        <name>pyridoxal 5'-phosphate</name>
        <dbReference type="ChEBI" id="CHEBI:597326"/>
    </cofactor>
</comment>
<comment type="caution">
    <text evidence="7">The sequence shown here is derived from an EMBL/GenBank/DDBJ whole genome shotgun (WGS) entry which is preliminary data.</text>
</comment>
<dbReference type="EMBL" id="BMVG01000063">
    <property type="protein sequence ID" value="GHE15482.1"/>
    <property type="molecule type" value="Genomic_DNA"/>
</dbReference>
<keyword evidence="3" id="KW-0808">Transferase</keyword>
<dbReference type="Proteomes" id="UP000655443">
    <property type="component" value="Unassembled WGS sequence"/>
</dbReference>
<keyword evidence="4 5" id="KW-0663">Pyridoxal phosphate</keyword>
<reference evidence="7" key="1">
    <citation type="journal article" date="2014" name="Int. J. Syst. Evol. Microbiol.">
        <title>Complete genome sequence of Corynebacterium casei LMG S-19264T (=DSM 44701T), isolated from a smear-ripened cheese.</title>
        <authorList>
            <consortium name="US DOE Joint Genome Institute (JGI-PGF)"/>
            <person name="Walter F."/>
            <person name="Albersmeier A."/>
            <person name="Kalinowski J."/>
            <person name="Ruckert C."/>
        </authorList>
    </citation>
    <scope>NUCLEOTIDE SEQUENCE</scope>
    <source>
        <strain evidence="7">JCM 4714</strain>
    </source>
</reference>
<dbReference type="GO" id="GO:0008483">
    <property type="term" value="F:transaminase activity"/>
    <property type="evidence" value="ECO:0007669"/>
    <property type="project" value="UniProtKB-KW"/>
</dbReference>
<evidence type="ECO:0000256" key="4">
    <source>
        <dbReference type="ARBA" id="ARBA00022898"/>
    </source>
</evidence>
<dbReference type="SUPFAM" id="SSF53383">
    <property type="entry name" value="PLP-dependent transferases"/>
    <property type="match status" value="1"/>
</dbReference>
<dbReference type="PANTHER" id="PTHR11986:SF79">
    <property type="entry name" value="ACETYLORNITHINE AMINOTRANSFERASE, MITOCHONDRIAL"/>
    <property type="match status" value="1"/>
</dbReference>
<accession>A0A918YT15</accession>
<evidence type="ECO:0000256" key="6">
    <source>
        <dbReference type="SAM" id="MobiDB-lite"/>
    </source>
</evidence>
<dbReference type="PIRSF" id="PIRSF000521">
    <property type="entry name" value="Transaminase_4ab_Lys_Orn"/>
    <property type="match status" value="1"/>
</dbReference>
<proteinExistence type="inferred from homology"/>
<dbReference type="Pfam" id="PF00202">
    <property type="entry name" value="Aminotran_3"/>
    <property type="match status" value="1"/>
</dbReference>
<dbReference type="FunFam" id="3.40.640.10:FF:000004">
    <property type="entry name" value="Acetylornithine aminotransferase"/>
    <property type="match status" value="1"/>
</dbReference>
<dbReference type="InterPro" id="IPR015421">
    <property type="entry name" value="PyrdxlP-dep_Trfase_major"/>
</dbReference>
<dbReference type="InterPro" id="IPR049704">
    <property type="entry name" value="Aminotrans_3_PPA_site"/>
</dbReference>